<evidence type="ECO:0000313" key="2">
    <source>
        <dbReference type="EMBL" id="MBB4659989.1"/>
    </source>
</evidence>
<keyword evidence="3" id="KW-1185">Reference proteome</keyword>
<accession>A0A840I573</accession>
<dbReference type="AlphaFoldDB" id="A0A840I573"/>
<reference evidence="2 3" key="1">
    <citation type="submission" date="2020-08" db="EMBL/GenBank/DDBJ databases">
        <title>Genomic Encyclopedia of Type Strains, Phase IV (KMG-IV): sequencing the most valuable type-strain genomes for metagenomic binning, comparative biology and taxonomic classification.</title>
        <authorList>
            <person name="Goeker M."/>
        </authorList>
    </citation>
    <scope>NUCLEOTIDE SEQUENCE [LARGE SCALE GENOMIC DNA]</scope>
    <source>
        <strain evidence="2 3">DSM 102850</strain>
    </source>
</reference>
<dbReference type="EMBL" id="JACHOB010000006">
    <property type="protein sequence ID" value="MBB4659989.1"/>
    <property type="molecule type" value="Genomic_DNA"/>
</dbReference>
<comment type="caution">
    <text evidence="2">The sequence shown here is derived from an EMBL/GenBank/DDBJ whole genome shotgun (WGS) entry which is preliminary data.</text>
</comment>
<evidence type="ECO:0000313" key="3">
    <source>
        <dbReference type="Proteomes" id="UP000563524"/>
    </source>
</evidence>
<gene>
    <name evidence="2" type="ORF">GGQ59_002533</name>
</gene>
<feature type="compositionally biased region" description="Basic and acidic residues" evidence="1">
    <location>
        <begin position="92"/>
        <end position="105"/>
    </location>
</feature>
<evidence type="ECO:0000256" key="1">
    <source>
        <dbReference type="SAM" id="MobiDB-lite"/>
    </source>
</evidence>
<dbReference type="RefSeq" id="WP_183819152.1">
    <property type="nucleotide sequence ID" value="NZ_JACHOB010000006.1"/>
</dbReference>
<proteinExistence type="predicted"/>
<name>A0A840I573_9PROT</name>
<sequence length="254" mass="27638">MTARIGRGSLDAMFELLLATALQNAAVPIETEVLEGIRAPAAPICSVTLHVGVDEAGEPFDRSVYRYDAPSDEWSLVSFNGGPPPEEELEEFEKNGRDGGDRSDDPVLPGAFYADSVSKLSADWVRLSPSEETEAVLYGLEDLPEDTVIANGRDLSDNIRLQFLIEKAENGPRIAMAFGQLKKSWRIPLIARIDRFDIARRFAPASQETGVPGAMLPVAEHVEISADVLGKDRSAVIDTTYGDWDCEPGSTDES</sequence>
<dbReference type="Proteomes" id="UP000563524">
    <property type="component" value="Unassembled WGS sequence"/>
</dbReference>
<feature type="region of interest" description="Disordered" evidence="1">
    <location>
        <begin position="80"/>
        <end position="105"/>
    </location>
</feature>
<protein>
    <submittedName>
        <fullName evidence="2">Uncharacterized protein</fullName>
    </submittedName>
</protein>
<organism evidence="2 3">
    <name type="scientific">Parvularcula dongshanensis</name>
    <dbReference type="NCBI Taxonomy" id="1173995"/>
    <lineage>
        <taxon>Bacteria</taxon>
        <taxon>Pseudomonadati</taxon>
        <taxon>Pseudomonadota</taxon>
        <taxon>Alphaproteobacteria</taxon>
        <taxon>Parvularculales</taxon>
        <taxon>Parvularculaceae</taxon>
        <taxon>Parvularcula</taxon>
    </lineage>
</organism>